<evidence type="ECO:0000313" key="5">
    <source>
        <dbReference type="Proteomes" id="UP000606786"/>
    </source>
</evidence>
<dbReference type="AlphaFoldDB" id="W8CBX0"/>
<dbReference type="Proteomes" id="UP000606786">
    <property type="component" value="Unassembled WGS sequence"/>
</dbReference>
<reference evidence="4" key="2">
    <citation type="journal article" date="2014" name="BMC Genomics">
        <title>A genomic perspective to assessing quality of mass-reared SIT flies used in Mediterranean fruit fly (Ceratitis capitata) eradication in California.</title>
        <authorList>
            <person name="Calla B."/>
            <person name="Hall B."/>
            <person name="Hou S."/>
            <person name="Geib S.M."/>
        </authorList>
    </citation>
    <scope>NUCLEOTIDE SEQUENCE</scope>
</reference>
<dbReference type="GO" id="GO:0005829">
    <property type="term" value="C:cytosol"/>
    <property type="evidence" value="ECO:0007669"/>
    <property type="project" value="TreeGrafter"/>
</dbReference>
<evidence type="ECO:0000313" key="4">
    <source>
        <dbReference type="EMBL" id="JAC02125.1"/>
    </source>
</evidence>
<protein>
    <submittedName>
        <fullName evidence="3">(Mediterranean fruit fly) hypothetical protein</fullName>
    </submittedName>
    <submittedName>
        <fullName evidence="4">Thyroid adenoma-associated protein</fullName>
    </submittedName>
</protein>
<dbReference type="KEGG" id="ccat:101451958"/>
<feature type="domain" description="DUF2428" evidence="2">
    <location>
        <begin position="655"/>
        <end position="914"/>
    </location>
</feature>
<evidence type="ECO:0000259" key="2">
    <source>
        <dbReference type="Pfam" id="PF10350"/>
    </source>
</evidence>
<dbReference type="GO" id="GO:0030488">
    <property type="term" value="P:tRNA methylation"/>
    <property type="evidence" value="ECO:0007669"/>
    <property type="project" value="TreeGrafter"/>
</dbReference>
<dbReference type="EMBL" id="GAMC01004431">
    <property type="protein sequence ID" value="JAC02125.1"/>
    <property type="molecule type" value="mRNA"/>
</dbReference>
<dbReference type="GeneID" id="101451958"/>
<keyword evidence="5" id="KW-1185">Reference proteome</keyword>
<accession>W8CBX0</accession>
<dbReference type="Pfam" id="PF10350">
    <property type="entry name" value="DUF2428"/>
    <property type="match status" value="1"/>
</dbReference>
<dbReference type="EMBL" id="GAMC01004429">
    <property type="protein sequence ID" value="JAC02127.1"/>
    <property type="molecule type" value="mRNA"/>
</dbReference>
<dbReference type="PANTHER" id="PTHR14387:SF0">
    <property type="entry name" value="DUF2428 DOMAIN-CONTAINING PROTEIN"/>
    <property type="match status" value="1"/>
</dbReference>
<reference evidence="4" key="1">
    <citation type="submission" date="2013-07" db="EMBL/GenBank/DDBJ databases">
        <authorList>
            <person name="Geib S."/>
        </authorList>
    </citation>
    <scope>NUCLEOTIDE SEQUENCE</scope>
</reference>
<dbReference type="EMBL" id="CAJHJT010000001">
    <property type="protein sequence ID" value="CAD6993872.1"/>
    <property type="molecule type" value="Genomic_DNA"/>
</dbReference>
<dbReference type="PANTHER" id="PTHR14387">
    <property type="entry name" value="THADA/DEATH RECEPTOR INTERACTING PROTEIN"/>
    <property type="match status" value="1"/>
</dbReference>
<dbReference type="InterPro" id="IPR016024">
    <property type="entry name" value="ARM-type_fold"/>
</dbReference>
<dbReference type="SUPFAM" id="SSF48371">
    <property type="entry name" value="ARM repeat"/>
    <property type="match status" value="2"/>
</dbReference>
<dbReference type="OrthoDB" id="6614653at2759"/>
<proteinExistence type="evidence at transcript level"/>
<sequence length="1165" mass="132607">MAFSYPDITKLPKCANEITNSAEYIKYLPAIATKTKSKEDAECVLQHIAAVIEYETSINSRCGSIVANQVVLNTAYRAYFQLSQQHQFPGTNLYSLPQTKLLYSEECGFQLIYAILLTNHKSTTIKPEELITECSKALSDAIDEDCGNILYILRVINLLVEKFPTLNANVSLQQIYYCLQDNQFGMREETLNLFSNCCRQKEYALANFHVILEFWPWSNRYKFYLMSCIFKQYNLNEFLRSAQHSADEFYAGVRLSLSHKSLLSASQHLIKALSAQKSRELLNLCADILIYGTVIEIKNFYAHWFGRIEQKHRLFEYVQCKPEIINSVENRIDSAIELDCFRSTLIFTMFSRQIFPVSKLHFFKISTELITNCSNYGLDTQMLIFKLIVDNLSNFSIEDCLEFSAAFIKAHKNIENAQYRNEILGKIPVIVNYVAKTFCKLHDGEGTTTLEDSIQTFFKQLHQIIETDICSDIYQPKIFSLRLLDILLKSLYADQLSKNTKNCSLAQNKNLGNFLVAEKVFDAAFLTMELFKLLDDPFGFNDALDLIVGLLKQINFTNVEESVRCCKEFSRRNDVDECALSTLYARVTVNCCRSMGHHKSLEYLLDFALTTLTNVFEDFQADPLQVCKTKNHLFGFINIAGEVVKGIINLTTEKQSEILSLLERVLNLILNLLNSCKSDPTKAATNAPSFQDMDESLEMLVKKSSYQNGNNSDHRKFLLMSFWLTLKASCDLATEIGVKYVSTVGNGFNDNQILKLCLDISVTVLTRCRHKGAIEAAGVSIGKLAKNITTHCSPTSEAYSLLYNCLDFLLDNKPQVSVTRRGAGFSIMMLHIVKNEQQRTRPLLKSVMEKILTLLKSFEATGTTTVQTYDRLEALLLHYLCVLVRDTELRDAASYYYKDILLVTLKRIEHPEWTEFNAALQLFGALVPKIVGQSPAKDFEAPAGNENNDITYDEIVRKLPTICEYILNYFDAKKDLNTNINTTILFLSFLAKIKHLPKQIEPSECAFLHRIRVLTWHLLAHRCDNVRKLAALCFVRAHDFRLELPQAILNISNMVGNVNDENLFLGLLATISEGVLRMQHESMHTSDEGHKCFLKELRSSLTDLKVGQKYTPYTLSKLFDICILVDLNSQSGIMQELLKTVSTFDDAAIGLDVFQQSVQKFKSST</sequence>
<comment type="similarity">
    <text evidence="1">Belongs to the THADA family.</text>
</comment>
<name>W8CBX0_CERCA</name>
<dbReference type="InterPro" id="IPR051954">
    <property type="entry name" value="tRNA_methyltransferase_THADA"/>
</dbReference>
<dbReference type="InterPro" id="IPR019442">
    <property type="entry name" value="THADA/TRM732_DUF2428"/>
</dbReference>
<evidence type="ECO:0000256" key="1">
    <source>
        <dbReference type="ARBA" id="ARBA00010409"/>
    </source>
</evidence>
<gene>
    <name evidence="4" type="primary">THADA</name>
    <name evidence="3" type="ORF">CCAP1982_LOCUS2666</name>
</gene>
<reference evidence="3" key="3">
    <citation type="submission" date="2020-11" db="EMBL/GenBank/DDBJ databases">
        <authorList>
            <person name="Whitehead M."/>
        </authorList>
    </citation>
    <scope>NUCLEOTIDE SEQUENCE</scope>
    <source>
        <strain evidence="3">EGII</strain>
    </source>
</reference>
<organism evidence="4">
    <name type="scientific">Ceratitis capitata</name>
    <name type="common">Mediterranean fruit fly</name>
    <name type="synonym">Tephritis capitata</name>
    <dbReference type="NCBI Taxonomy" id="7213"/>
    <lineage>
        <taxon>Eukaryota</taxon>
        <taxon>Metazoa</taxon>
        <taxon>Ecdysozoa</taxon>
        <taxon>Arthropoda</taxon>
        <taxon>Hexapoda</taxon>
        <taxon>Insecta</taxon>
        <taxon>Pterygota</taxon>
        <taxon>Neoptera</taxon>
        <taxon>Endopterygota</taxon>
        <taxon>Diptera</taxon>
        <taxon>Brachycera</taxon>
        <taxon>Muscomorpha</taxon>
        <taxon>Tephritoidea</taxon>
        <taxon>Tephritidae</taxon>
        <taxon>Ceratitis</taxon>
        <taxon>Ceratitis</taxon>
    </lineage>
</organism>
<evidence type="ECO:0000313" key="3">
    <source>
        <dbReference type="EMBL" id="CAD6993872.1"/>
    </source>
</evidence>